<evidence type="ECO:0000256" key="4">
    <source>
        <dbReference type="ARBA" id="ARBA00022516"/>
    </source>
</evidence>
<dbReference type="Gene3D" id="3.10.129.10">
    <property type="entry name" value="Hotdog Thioesterase"/>
    <property type="match status" value="1"/>
</dbReference>
<evidence type="ECO:0000256" key="8">
    <source>
        <dbReference type="ARBA" id="ARBA00025049"/>
    </source>
</evidence>
<dbReference type="NCBIfam" id="NF000582">
    <property type="entry name" value="PRK00006.1"/>
    <property type="match status" value="1"/>
</dbReference>
<keyword evidence="3" id="KW-0963">Cytoplasm</keyword>
<evidence type="ECO:0000256" key="2">
    <source>
        <dbReference type="ARBA" id="ARBA00013167"/>
    </source>
</evidence>
<comment type="function">
    <text evidence="8">Involved in unsaturated fatty acids biosynthesis. Catalyzes the dehydration of short chain beta-hydroxyacyl-ACPs and long chain saturated and unsaturated beta-hydroxyacyl-ACPs.</text>
</comment>
<organism evidence="9">
    <name type="scientific">uncultured Truepera sp</name>
    <dbReference type="NCBI Taxonomy" id="543023"/>
    <lineage>
        <taxon>Bacteria</taxon>
        <taxon>Thermotogati</taxon>
        <taxon>Deinococcota</taxon>
        <taxon>Deinococci</taxon>
        <taxon>Trueperales</taxon>
        <taxon>Trueperaceae</taxon>
        <taxon>Truepera</taxon>
        <taxon>environmental samples</taxon>
    </lineage>
</organism>
<dbReference type="InterPro" id="IPR029069">
    <property type="entry name" value="HotDog_dom_sf"/>
</dbReference>
<dbReference type="CDD" id="cd01288">
    <property type="entry name" value="FabZ"/>
    <property type="match status" value="1"/>
</dbReference>
<name>A0A6J4UPB1_9DEIN</name>
<evidence type="ECO:0000313" key="9">
    <source>
        <dbReference type="EMBL" id="CAA9552828.1"/>
    </source>
</evidence>
<keyword evidence="7 9" id="KW-0456">Lyase</keyword>
<dbReference type="EC" id="4.2.1.59" evidence="2"/>
<proteinExistence type="predicted"/>
<dbReference type="GO" id="GO:0019171">
    <property type="term" value="F:(3R)-hydroxyacyl-[acyl-carrier-protein] dehydratase activity"/>
    <property type="evidence" value="ECO:0007669"/>
    <property type="project" value="UniProtKB-EC"/>
</dbReference>
<keyword evidence="4" id="KW-0444">Lipid biosynthesis</keyword>
<evidence type="ECO:0000256" key="1">
    <source>
        <dbReference type="ARBA" id="ARBA00004496"/>
    </source>
</evidence>
<evidence type="ECO:0000256" key="6">
    <source>
        <dbReference type="ARBA" id="ARBA00023098"/>
    </source>
</evidence>
<dbReference type="FunFam" id="3.10.129.10:FF:000001">
    <property type="entry name" value="3-hydroxyacyl-[acyl-carrier-protein] dehydratase FabZ"/>
    <property type="match status" value="1"/>
</dbReference>
<dbReference type="AlphaFoldDB" id="A0A6J4UPB1"/>
<dbReference type="InterPro" id="IPR013114">
    <property type="entry name" value="FabA_FabZ"/>
</dbReference>
<dbReference type="Pfam" id="PF07977">
    <property type="entry name" value="FabA"/>
    <property type="match status" value="1"/>
</dbReference>
<dbReference type="SUPFAM" id="SSF54637">
    <property type="entry name" value="Thioesterase/thiol ester dehydrase-isomerase"/>
    <property type="match status" value="1"/>
</dbReference>
<gene>
    <name evidence="9" type="ORF">AVDCRST_MAG86-164</name>
</gene>
<dbReference type="PANTHER" id="PTHR30272:SF1">
    <property type="entry name" value="3-HYDROXYACYL-[ACYL-CARRIER-PROTEIN] DEHYDRATASE"/>
    <property type="match status" value="1"/>
</dbReference>
<evidence type="ECO:0000256" key="5">
    <source>
        <dbReference type="ARBA" id="ARBA00022556"/>
    </source>
</evidence>
<dbReference type="GO" id="GO:0009245">
    <property type="term" value="P:lipid A biosynthetic process"/>
    <property type="evidence" value="ECO:0007669"/>
    <property type="project" value="UniProtKB-KW"/>
</dbReference>
<accession>A0A6J4UPB1</accession>
<protein>
    <recommendedName>
        <fullName evidence="2">3-hydroxyacyl-[acyl-carrier-protein] dehydratase</fullName>
        <ecNumber evidence="2">4.2.1.59</ecNumber>
    </recommendedName>
</protein>
<dbReference type="GO" id="GO:0016020">
    <property type="term" value="C:membrane"/>
    <property type="evidence" value="ECO:0007669"/>
    <property type="project" value="GOC"/>
</dbReference>
<dbReference type="GO" id="GO:0005737">
    <property type="term" value="C:cytoplasm"/>
    <property type="evidence" value="ECO:0007669"/>
    <property type="project" value="UniProtKB-SubCell"/>
</dbReference>
<comment type="subcellular location">
    <subcellularLocation>
        <location evidence="1">Cytoplasm</location>
    </subcellularLocation>
</comment>
<dbReference type="PANTHER" id="PTHR30272">
    <property type="entry name" value="3-HYDROXYACYL-[ACYL-CARRIER-PROTEIN] DEHYDRATASE"/>
    <property type="match status" value="1"/>
</dbReference>
<reference evidence="9" key="1">
    <citation type="submission" date="2020-02" db="EMBL/GenBank/DDBJ databases">
        <authorList>
            <person name="Meier V. D."/>
        </authorList>
    </citation>
    <scope>NUCLEOTIDE SEQUENCE</scope>
    <source>
        <strain evidence="9">AVDCRST_MAG86</strain>
    </source>
</reference>
<evidence type="ECO:0000256" key="7">
    <source>
        <dbReference type="ARBA" id="ARBA00023239"/>
    </source>
</evidence>
<evidence type="ECO:0000256" key="3">
    <source>
        <dbReference type="ARBA" id="ARBA00022490"/>
    </source>
</evidence>
<dbReference type="EMBL" id="CADCWP010000002">
    <property type="protein sequence ID" value="CAA9552828.1"/>
    <property type="molecule type" value="Genomic_DNA"/>
</dbReference>
<keyword evidence="6" id="KW-0443">Lipid metabolism</keyword>
<sequence length="151" mass="16406">MSTPLDAAPVLDVRAVLPHRYPFLLVDTFVSQDGDGFECRKNVSYNEPFFQGHFPSEPVMPGVMILEALAQASAVGLAVREGWTAPGTEPKIGYLAGIDDAKFKRKVVPGDVLRLVGEIMLFRRRLCRVAARALVGDEVAAEATLSFVFAA</sequence>
<keyword evidence="5" id="KW-0441">Lipid A biosynthesis</keyword>